<dbReference type="PANTHER" id="PTHR46552">
    <property type="entry name" value="NADH-UBIQUINONE OXIDOREDUCTASE CHAIN 2"/>
    <property type="match status" value="1"/>
</dbReference>
<dbReference type="GO" id="GO:0006120">
    <property type="term" value="P:mitochondrial electron transport, NADH to ubiquinone"/>
    <property type="evidence" value="ECO:0007669"/>
    <property type="project" value="InterPro"/>
</dbReference>
<name>A0A9E9FWM8_9HEMI</name>
<keyword evidence="14 18" id="KW-0830">Ubiquinone</keyword>
<keyword evidence="13 18" id="KW-0520">NAD</keyword>
<evidence type="ECO:0000256" key="15">
    <source>
        <dbReference type="ARBA" id="ARBA00023128"/>
    </source>
</evidence>
<evidence type="ECO:0000256" key="7">
    <source>
        <dbReference type="ARBA" id="ARBA00022660"/>
    </source>
</evidence>
<feature type="transmembrane region" description="Helical" evidence="18">
    <location>
        <begin position="226"/>
        <end position="247"/>
    </location>
</feature>
<protein>
    <recommendedName>
        <fullName evidence="5 18">NADH-ubiquinone oxidoreductase chain 2</fullName>
        <ecNumber evidence="4 18">7.1.1.2</ecNumber>
    </recommendedName>
</protein>
<feature type="transmembrane region" description="Helical" evidence="18">
    <location>
        <begin position="296"/>
        <end position="318"/>
    </location>
</feature>
<feature type="transmembrane region" description="Helical" evidence="18">
    <location>
        <begin position="59"/>
        <end position="79"/>
    </location>
</feature>
<dbReference type="InterPro" id="IPR050175">
    <property type="entry name" value="Complex_I_Subunit_2"/>
</dbReference>
<keyword evidence="12 18" id="KW-1133">Transmembrane helix</keyword>
<proteinExistence type="inferred from homology"/>
<evidence type="ECO:0000256" key="4">
    <source>
        <dbReference type="ARBA" id="ARBA00012944"/>
    </source>
</evidence>
<keyword evidence="10 18" id="KW-1278">Translocase</keyword>
<evidence type="ECO:0000256" key="2">
    <source>
        <dbReference type="ARBA" id="ARBA00004448"/>
    </source>
</evidence>
<keyword evidence="7 18" id="KW-0679">Respiratory chain</keyword>
<keyword evidence="6" id="KW-0813">Transport</keyword>
<dbReference type="GO" id="GO:0005743">
    <property type="term" value="C:mitochondrial inner membrane"/>
    <property type="evidence" value="ECO:0007669"/>
    <property type="project" value="UniProtKB-SubCell"/>
</dbReference>
<reference evidence="20" key="1">
    <citation type="submission" date="2022-05" db="EMBL/GenBank/DDBJ databases">
        <authorList>
            <person name="Zhong L."/>
            <person name="Yang M."/>
        </authorList>
    </citation>
    <scope>NUCLEOTIDE SEQUENCE</scope>
</reference>
<comment type="function">
    <text evidence="18">Core subunit of the mitochondrial membrane respiratory chain NADH dehydrogenase (Complex I) which catalyzes electron transfer from NADH through the respiratory chain, using ubiquinone as an electron acceptor. Essential for the catalytic activity and assembly of complex I.</text>
</comment>
<dbReference type="RefSeq" id="YP_010610811.1">
    <property type="nucleotide sequence ID" value="NC_069999.1"/>
</dbReference>
<evidence type="ECO:0000256" key="13">
    <source>
        <dbReference type="ARBA" id="ARBA00023027"/>
    </source>
</evidence>
<dbReference type="EC" id="7.1.1.2" evidence="4 18"/>
<comment type="subcellular location">
    <subcellularLocation>
        <location evidence="2 18">Mitochondrion inner membrane</location>
        <topology evidence="2 18">Multi-pass membrane protein</topology>
    </subcellularLocation>
</comment>
<evidence type="ECO:0000256" key="6">
    <source>
        <dbReference type="ARBA" id="ARBA00022448"/>
    </source>
</evidence>
<dbReference type="Pfam" id="PF00361">
    <property type="entry name" value="Proton_antipo_M"/>
    <property type="match status" value="1"/>
</dbReference>
<feature type="domain" description="NADH:quinone oxidoreductase/Mrp antiporter transmembrane" evidence="19">
    <location>
        <begin position="24"/>
        <end position="271"/>
    </location>
</feature>
<accession>A0A9E9FWM8</accession>
<evidence type="ECO:0000259" key="19">
    <source>
        <dbReference type="Pfam" id="PF00361"/>
    </source>
</evidence>
<comment type="similarity">
    <text evidence="3 18">Belongs to the complex I subunit 2 family.</text>
</comment>
<feature type="transmembrane region" description="Helical" evidence="18">
    <location>
        <begin position="138"/>
        <end position="157"/>
    </location>
</feature>
<gene>
    <name evidence="20" type="primary">ND2</name>
</gene>
<evidence type="ECO:0000256" key="17">
    <source>
        <dbReference type="ARBA" id="ARBA00049551"/>
    </source>
</evidence>
<dbReference type="GO" id="GO:0008137">
    <property type="term" value="F:NADH dehydrogenase (ubiquinone) activity"/>
    <property type="evidence" value="ECO:0007669"/>
    <property type="project" value="UniProtKB-EC"/>
</dbReference>
<feature type="transmembrane region" description="Helical" evidence="18">
    <location>
        <begin position="112"/>
        <end position="131"/>
    </location>
</feature>
<keyword evidence="15 18" id="KW-0496">Mitochondrion</keyword>
<feature type="transmembrane region" description="Helical" evidence="18">
    <location>
        <begin position="186"/>
        <end position="206"/>
    </location>
</feature>
<evidence type="ECO:0000256" key="16">
    <source>
        <dbReference type="ARBA" id="ARBA00023136"/>
    </source>
</evidence>
<dbReference type="InterPro" id="IPR001750">
    <property type="entry name" value="ND/Mrp_TM"/>
</dbReference>
<keyword evidence="9 18" id="KW-0999">Mitochondrion inner membrane</keyword>
<geneLocation type="mitochondrion" evidence="20"/>
<comment type="catalytic activity">
    <reaction evidence="17 18">
        <text>a ubiquinone + NADH + 5 H(+)(in) = a ubiquinol + NAD(+) + 4 H(+)(out)</text>
        <dbReference type="Rhea" id="RHEA:29091"/>
        <dbReference type="Rhea" id="RHEA-COMP:9565"/>
        <dbReference type="Rhea" id="RHEA-COMP:9566"/>
        <dbReference type="ChEBI" id="CHEBI:15378"/>
        <dbReference type="ChEBI" id="CHEBI:16389"/>
        <dbReference type="ChEBI" id="CHEBI:17976"/>
        <dbReference type="ChEBI" id="CHEBI:57540"/>
        <dbReference type="ChEBI" id="CHEBI:57945"/>
        <dbReference type="EC" id="7.1.1.2"/>
    </reaction>
</comment>
<evidence type="ECO:0000256" key="1">
    <source>
        <dbReference type="ARBA" id="ARBA00003257"/>
    </source>
</evidence>
<keyword evidence="16 18" id="KW-0472">Membrane</keyword>
<dbReference type="InterPro" id="IPR003917">
    <property type="entry name" value="NADH_UbQ_OxRdtase_chain2"/>
</dbReference>
<dbReference type="GeneID" id="77651911"/>
<keyword evidence="11 18" id="KW-0249">Electron transport</keyword>
<sequence>MYLNSTKFLFLNILTIGVVMCLCSNNWLMLWIGLEMSLLSFIPLMMNKNLLSSECMMKYYIIQSMSSSILIMGMIMLLMMFKESQFIMIFSLMLKIGVAPFHNWVLSVIEGLTYNSIFLMLTIMKFSPLIILSYINKIIWIPVIFSLIVGAIMGINQNSFRKMIAYSSIFNMGFVFSCINEISYWMMYMLMYSFILFCIIFIIKNLNVSYLNQILINEFDLKIKLMFWIMMASLGGIPPMLGFFNKLIIFELMIKNNHFLILFFMMISSLIVIFYYTRSSYLSIMMSSSMLKWNLFSLNETSLMILFMNLIFLFLLVFSKILS</sequence>
<evidence type="ECO:0000256" key="8">
    <source>
        <dbReference type="ARBA" id="ARBA00022692"/>
    </source>
</evidence>
<dbReference type="PRINTS" id="PR01436">
    <property type="entry name" value="NADHDHGNASE2"/>
</dbReference>
<evidence type="ECO:0000256" key="18">
    <source>
        <dbReference type="RuleBase" id="RU003403"/>
    </source>
</evidence>
<dbReference type="CTD" id="4536"/>
<evidence type="ECO:0000256" key="5">
    <source>
        <dbReference type="ARBA" id="ARBA00021008"/>
    </source>
</evidence>
<dbReference type="AlphaFoldDB" id="A0A9E9FWM8"/>
<feature type="transmembrane region" description="Helical" evidence="18">
    <location>
        <begin position="259"/>
        <end position="276"/>
    </location>
</feature>
<dbReference type="PANTHER" id="PTHR46552:SF1">
    <property type="entry name" value="NADH-UBIQUINONE OXIDOREDUCTASE CHAIN 2"/>
    <property type="match status" value="1"/>
</dbReference>
<evidence type="ECO:0000256" key="10">
    <source>
        <dbReference type="ARBA" id="ARBA00022967"/>
    </source>
</evidence>
<evidence type="ECO:0000256" key="12">
    <source>
        <dbReference type="ARBA" id="ARBA00022989"/>
    </source>
</evidence>
<keyword evidence="8 18" id="KW-0812">Transmembrane</keyword>
<organism evidence="20">
    <name type="scientific">Paratkina nigrifasciana</name>
    <dbReference type="NCBI Taxonomy" id="3004265"/>
    <lineage>
        <taxon>Eukaryota</taxon>
        <taxon>Metazoa</taxon>
        <taxon>Ecdysozoa</taxon>
        <taxon>Arthropoda</taxon>
        <taxon>Hexapoda</taxon>
        <taxon>Insecta</taxon>
        <taxon>Pterygota</taxon>
        <taxon>Neoptera</taxon>
        <taxon>Paraneoptera</taxon>
        <taxon>Hemiptera</taxon>
        <taxon>Auchenorrhyncha</taxon>
        <taxon>Membracoidea</taxon>
        <taxon>Cicadellidae</taxon>
        <taxon>Cicadellinae</taxon>
        <taxon>Cicadellini</taxon>
        <taxon>Paratkina</taxon>
    </lineage>
</organism>
<feature type="transmembrane region" description="Helical" evidence="18">
    <location>
        <begin position="6"/>
        <end position="23"/>
    </location>
</feature>
<evidence type="ECO:0000256" key="14">
    <source>
        <dbReference type="ARBA" id="ARBA00023075"/>
    </source>
</evidence>
<evidence type="ECO:0000256" key="3">
    <source>
        <dbReference type="ARBA" id="ARBA00007012"/>
    </source>
</evidence>
<dbReference type="EMBL" id="ON584002">
    <property type="protein sequence ID" value="WAP91632.1"/>
    <property type="molecule type" value="Genomic_DNA"/>
</dbReference>
<evidence type="ECO:0000256" key="9">
    <source>
        <dbReference type="ARBA" id="ARBA00022792"/>
    </source>
</evidence>
<comment type="function">
    <text evidence="1">Core subunit of the mitochondrial membrane respiratory chain NADH dehydrogenase (Complex I) that is believed to belong to the minimal assembly required for catalysis. Complex I functions in the transfer of electrons from NADH to the respiratory chain. The immediate electron acceptor for the enzyme is believed to be ubiquinone.</text>
</comment>
<evidence type="ECO:0000313" key="20">
    <source>
        <dbReference type="EMBL" id="WAP91632.1"/>
    </source>
</evidence>
<evidence type="ECO:0000256" key="11">
    <source>
        <dbReference type="ARBA" id="ARBA00022982"/>
    </source>
</evidence>